<dbReference type="InterPro" id="IPR036086">
    <property type="entry name" value="ParB/Sulfiredoxin_sf"/>
</dbReference>
<accession>A0ABW3GA03</accession>
<evidence type="ECO:0000259" key="1">
    <source>
        <dbReference type="Pfam" id="PF02195"/>
    </source>
</evidence>
<dbReference type="CDD" id="cd16387">
    <property type="entry name" value="ParB_N_Srx"/>
    <property type="match status" value="1"/>
</dbReference>
<dbReference type="EMBL" id="JBHTIL010000001">
    <property type="protein sequence ID" value="MFD0925811.1"/>
    <property type="molecule type" value="Genomic_DNA"/>
</dbReference>
<evidence type="ECO:0000313" key="2">
    <source>
        <dbReference type="EMBL" id="MFD0925811.1"/>
    </source>
</evidence>
<sequence length="57" mass="6293">MDRAFVASITERGVIQPVLATRDSAGTLHVRDGQRRTLAAREAELTSIPVYVIATRR</sequence>
<proteinExistence type="predicted"/>
<gene>
    <name evidence="2" type="ORF">ACFQ04_08690</name>
</gene>
<dbReference type="Gene3D" id="3.90.1530.10">
    <property type="entry name" value="Conserved hypothetical protein from pyrococcus furiosus pfu- 392566-001, ParB domain"/>
    <property type="match status" value="1"/>
</dbReference>
<keyword evidence="3" id="KW-1185">Reference proteome</keyword>
<dbReference type="Pfam" id="PF02195">
    <property type="entry name" value="ParB_N"/>
    <property type="match status" value="1"/>
</dbReference>
<dbReference type="SUPFAM" id="SSF110849">
    <property type="entry name" value="ParB/Sulfiredoxin"/>
    <property type="match status" value="1"/>
</dbReference>
<dbReference type="Proteomes" id="UP001597068">
    <property type="component" value="Unassembled WGS sequence"/>
</dbReference>
<comment type="caution">
    <text evidence="2">The sequence shown here is derived from an EMBL/GenBank/DDBJ whole genome shotgun (WGS) entry which is preliminary data.</text>
</comment>
<reference evidence="3" key="1">
    <citation type="journal article" date="2019" name="Int. J. Syst. Evol. Microbiol.">
        <title>The Global Catalogue of Microorganisms (GCM) 10K type strain sequencing project: providing services to taxonomists for standard genome sequencing and annotation.</title>
        <authorList>
            <consortium name="The Broad Institute Genomics Platform"/>
            <consortium name="The Broad Institute Genome Sequencing Center for Infectious Disease"/>
            <person name="Wu L."/>
            <person name="Ma J."/>
        </authorList>
    </citation>
    <scope>NUCLEOTIDE SEQUENCE [LARGE SCALE GENOMIC DNA]</scope>
    <source>
        <strain evidence="3">CCUG 50873</strain>
    </source>
</reference>
<protein>
    <submittedName>
        <fullName evidence="2">ParB/Srx family N-terminal domain-containing protein</fullName>
    </submittedName>
</protein>
<dbReference type="InterPro" id="IPR003115">
    <property type="entry name" value="ParB_N"/>
</dbReference>
<name>A0ABW3GA03_9NOCA</name>
<evidence type="ECO:0000313" key="3">
    <source>
        <dbReference type="Proteomes" id="UP001597068"/>
    </source>
</evidence>
<dbReference type="RefSeq" id="WP_253646271.1">
    <property type="nucleotide sequence ID" value="NZ_BAAAMO010000002.1"/>
</dbReference>
<organism evidence="2 3">
    <name type="scientific">Williamsia deligens</name>
    <dbReference type="NCBI Taxonomy" id="321325"/>
    <lineage>
        <taxon>Bacteria</taxon>
        <taxon>Bacillati</taxon>
        <taxon>Actinomycetota</taxon>
        <taxon>Actinomycetes</taxon>
        <taxon>Mycobacteriales</taxon>
        <taxon>Nocardiaceae</taxon>
        <taxon>Williamsia</taxon>
    </lineage>
</organism>
<feature type="domain" description="ParB-like N-terminal" evidence="1">
    <location>
        <begin position="5"/>
        <end position="53"/>
    </location>
</feature>